<protein>
    <recommendedName>
        <fullName evidence="3">Transposase</fullName>
    </recommendedName>
</protein>
<sequence length="156" mass="17812">MLTEKVKSTLKDAAKKLTGIKKRAFMAQVTQDYFDGSARKAETYLGWSRQAVGLGLKELQTKIVCLDNYAARGRKKTEDNLPNLEEDIRSLVDSQSQADPSFQSTFCYARISARAVREALIEQKGYQDYELPTRQTIGDILNRNGYRLKKRKKQNL</sequence>
<organism evidence="1 2">
    <name type="scientific">Chroococcidiopsis cubana SAG 39.79</name>
    <dbReference type="NCBI Taxonomy" id="388085"/>
    <lineage>
        <taxon>Bacteria</taxon>
        <taxon>Bacillati</taxon>
        <taxon>Cyanobacteriota</taxon>
        <taxon>Cyanophyceae</taxon>
        <taxon>Chroococcidiopsidales</taxon>
        <taxon>Chroococcidiopsidaceae</taxon>
        <taxon>Chroococcidiopsis</taxon>
    </lineage>
</organism>
<gene>
    <name evidence="1" type="ORF">DSM107010_06850</name>
</gene>
<reference evidence="1 2" key="1">
    <citation type="journal article" date="2019" name="Genome Biol. Evol.">
        <title>Day and night: Metabolic profiles and evolutionary relationships of six axenic non-marine cyanobacteria.</title>
        <authorList>
            <person name="Will S.E."/>
            <person name="Henke P."/>
            <person name="Boedeker C."/>
            <person name="Huang S."/>
            <person name="Brinkmann H."/>
            <person name="Rohde M."/>
            <person name="Jarek M."/>
            <person name="Friedl T."/>
            <person name="Seufert S."/>
            <person name="Schumacher M."/>
            <person name="Overmann J."/>
            <person name="Neumann-Schaal M."/>
            <person name="Petersen J."/>
        </authorList>
    </citation>
    <scope>NUCLEOTIDE SEQUENCE [LARGE SCALE GENOMIC DNA]</scope>
    <source>
        <strain evidence="1 2">SAG 39.79</strain>
    </source>
</reference>
<evidence type="ECO:0000313" key="1">
    <source>
        <dbReference type="EMBL" id="RUT14202.1"/>
    </source>
</evidence>
<dbReference type="InterPro" id="IPR011518">
    <property type="entry name" value="Transposase_36"/>
</dbReference>
<dbReference type="Pfam" id="PF07592">
    <property type="entry name" value="DDE_Tnp_ISAZ013"/>
    <property type="match status" value="1"/>
</dbReference>
<evidence type="ECO:0000313" key="2">
    <source>
        <dbReference type="Proteomes" id="UP000282574"/>
    </source>
</evidence>
<name>A0AB37USR6_9CYAN</name>
<accession>A0AB37USR6</accession>
<keyword evidence="2" id="KW-1185">Reference proteome</keyword>
<proteinExistence type="predicted"/>
<dbReference type="Proteomes" id="UP000282574">
    <property type="component" value="Unassembled WGS sequence"/>
</dbReference>
<evidence type="ECO:0008006" key="3">
    <source>
        <dbReference type="Google" id="ProtNLM"/>
    </source>
</evidence>
<dbReference type="AlphaFoldDB" id="A0AB37USR6"/>
<comment type="caution">
    <text evidence="1">The sequence shown here is derived from an EMBL/GenBank/DDBJ whole genome shotgun (WGS) entry which is preliminary data.</text>
</comment>
<dbReference type="EMBL" id="RSCK01000003">
    <property type="protein sequence ID" value="RUT14202.1"/>
    <property type="molecule type" value="Genomic_DNA"/>
</dbReference>